<evidence type="ECO:0000313" key="1">
    <source>
        <dbReference type="EMBL" id="KZN54764.1"/>
    </source>
</evidence>
<proteinExistence type="predicted"/>
<dbReference type="PATRIC" id="fig|1365253.3.peg.1026"/>
<organism evidence="1 2">
    <name type="scientific">Pseudoalteromonas luteoviolacea NCIMB 1942</name>
    <dbReference type="NCBI Taxonomy" id="1365253"/>
    <lineage>
        <taxon>Bacteria</taxon>
        <taxon>Pseudomonadati</taxon>
        <taxon>Pseudomonadota</taxon>
        <taxon>Gammaproteobacteria</taxon>
        <taxon>Alteromonadales</taxon>
        <taxon>Pseudoalteromonadaceae</taxon>
        <taxon>Pseudoalteromonas</taxon>
    </lineage>
</organism>
<dbReference type="AlphaFoldDB" id="A0A167G9Y0"/>
<reference evidence="1 2" key="1">
    <citation type="submission" date="2013-07" db="EMBL/GenBank/DDBJ databases">
        <title>Comparative Genomic and Metabolomic Analysis of Twelve Strains of Pseudoalteromonas luteoviolacea.</title>
        <authorList>
            <person name="Vynne N.G."/>
            <person name="Mansson M."/>
            <person name="Gram L."/>
        </authorList>
    </citation>
    <scope>NUCLEOTIDE SEQUENCE [LARGE SCALE GENOMIC DNA]</scope>
    <source>
        <strain evidence="1 2">NCIMB 1942</strain>
    </source>
</reference>
<dbReference type="EMBL" id="AUXT01000063">
    <property type="protein sequence ID" value="KZN54764.1"/>
    <property type="molecule type" value="Genomic_DNA"/>
</dbReference>
<accession>A0A167G9Y0</accession>
<name>A0A167G9Y0_9GAMM</name>
<comment type="caution">
    <text evidence="1">The sequence shown here is derived from an EMBL/GenBank/DDBJ whole genome shotgun (WGS) entry which is preliminary data.</text>
</comment>
<protein>
    <submittedName>
        <fullName evidence="1">Uncharacterized protein</fullName>
    </submittedName>
</protein>
<sequence>MKSKNVYWQARFLGFEPALLHNICMPSEGSGQFI</sequence>
<evidence type="ECO:0000313" key="2">
    <source>
        <dbReference type="Proteomes" id="UP000076587"/>
    </source>
</evidence>
<dbReference type="Proteomes" id="UP000076587">
    <property type="component" value="Unassembled WGS sequence"/>
</dbReference>
<gene>
    <name evidence="1" type="ORF">N482_24450</name>
</gene>